<proteinExistence type="predicted"/>
<dbReference type="InterPro" id="IPR036770">
    <property type="entry name" value="Ankyrin_rpt-contain_sf"/>
</dbReference>
<accession>A0A481ZA38</accession>
<reference evidence="1" key="1">
    <citation type="journal article" date="2019" name="MBio">
        <title>Virus Genomes from Deep Sea Sediments Expand the Ocean Megavirome and Support Independent Origins of Viral Gigantism.</title>
        <authorList>
            <person name="Backstrom D."/>
            <person name="Yutin N."/>
            <person name="Jorgensen S.L."/>
            <person name="Dharamshi J."/>
            <person name="Homa F."/>
            <person name="Zaremba-Niedwiedzka K."/>
            <person name="Spang A."/>
            <person name="Wolf Y.I."/>
            <person name="Koonin E.V."/>
            <person name="Ettema T.J."/>
        </authorList>
    </citation>
    <scope>NUCLEOTIDE SEQUENCE</scope>
</reference>
<dbReference type="SUPFAM" id="SSF48403">
    <property type="entry name" value="Ankyrin repeat"/>
    <property type="match status" value="1"/>
</dbReference>
<dbReference type="EMBL" id="MK500583">
    <property type="protein sequence ID" value="QBK92793.1"/>
    <property type="molecule type" value="Genomic_DNA"/>
</dbReference>
<name>A0A481ZA38_9VIRU</name>
<protein>
    <submittedName>
        <fullName evidence="1">Ankyrin repeat protein</fullName>
    </submittedName>
</protein>
<sequence length="167" mass="19494">MKINPIHFKMDLIITAIDNEDLKSIQDSKEITSYQLNLCLVYAIHRKQFDIVDYIEMKCSNLHNIWGRCALNAARDGYIDVVKYAESKGASRENLIDAAAYAAENGHFDILKYIVSQRHVDWQYYLKRAEDGGHEEIIRWCKINDTVSHYVPGWERHKDHKSMLTYG</sequence>
<evidence type="ECO:0000313" key="1">
    <source>
        <dbReference type="EMBL" id="QBK92793.1"/>
    </source>
</evidence>
<organism evidence="1">
    <name type="scientific">Pithovirus LCPAC401</name>
    <dbReference type="NCBI Taxonomy" id="2506595"/>
    <lineage>
        <taxon>Viruses</taxon>
        <taxon>Pithoviruses</taxon>
    </lineage>
</organism>
<gene>
    <name evidence="1" type="ORF">LCPAC401_04310</name>
</gene>
<dbReference type="Gene3D" id="1.25.40.20">
    <property type="entry name" value="Ankyrin repeat-containing domain"/>
    <property type="match status" value="1"/>
</dbReference>